<dbReference type="InterPro" id="IPR028349">
    <property type="entry name" value="PafC-like"/>
</dbReference>
<dbReference type="InterPro" id="IPR013196">
    <property type="entry name" value="HTH_11"/>
</dbReference>
<dbReference type="InterPro" id="IPR036390">
    <property type="entry name" value="WH_DNA-bd_sf"/>
</dbReference>
<dbReference type="PROSITE" id="PS51000">
    <property type="entry name" value="HTH_DEOR_2"/>
    <property type="match status" value="1"/>
</dbReference>
<organism evidence="5 6">
    <name type="scientific">Brevibacterium picturae</name>
    <dbReference type="NCBI Taxonomy" id="260553"/>
    <lineage>
        <taxon>Bacteria</taxon>
        <taxon>Bacillati</taxon>
        <taxon>Actinomycetota</taxon>
        <taxon>Actinomycetes</taxon>
        <taxon>Micrococcales</taxon>
        <taxon>Brevibacteriaceae</taxon>
        <taxon>Brevibacterium</taxon>
    </lineage>
</organism>
<sequence>MDVMTGSSSRMLALPSLLQVRRDWAGHVLADRLDVTTRTVRRDVDRLRELGYRIDALKGPDGGYRLEAGSELPPLKFDDEQAVAITVALQNAPLAGVDNVEASDRALATIRQLLPSRLRNRIDAMRFSTVAGSERVVPEVLETISAAVRDRMILRFDYGDSTEPSSAAPRKVEPYEIVARRRHWYLIAWDLDVDDWRIFRADRMLPRTPTGPRFIPRELPDAGLLTMLEARFKGSSGDNAWPCTGVVDVDLSAREILPWIGDGQLQELSEQTCRITVGSWSWAGLLAWVLRFDAPFRLIGPGELLAEASVQEQRLLAARQGAAEVEERERS</sequence>
<evidence type="ECO:0000256" key="2">
    <source>
        <dbReference type="ARBA" id="ARBA00023125"/>
    </source>
</evidence>
<dbReference type="InterPro" id="IPR001034">
    <property type="entry name" value="DeoR_HTH"/>
</dbReference>
<evidence type="ECO:0000313" key="5">
    <source>
        <dbReference type="EMBL" id="GAA1555602.1"/>
    </source>
</evidence>
<gene>
    <name evidence="5" type="ORF">GCM10009691_32370</name>
</gene>
<comment type="caution">
    <text evidence="5">The sequence shown here is derived from an EMBL/GenBank/DDBJ whole genome shotgun (WGS) entry which is preliminary data.</text>
</comment>
<dbReference type="InterPro" id="IPR018356">
    <property type="entry name" value="Tscrpt_reg_HTH_DeoR_CS"/>
</dbReference>
<keyword evidence="6" id="KW-1185">Reference proteome</keyword>
<accession>A0ABN2CB28</accession>
<dbReference type="Pfam" id="PF13280">
    <property type="entry name" value="WYL"/>
    <property type="match status" value="1"/>
</dbReference>
<reference evidence="5 6" key="1">
    <citation type="journal article" date="2019" name="Int. J. Syst. Evol. Microbiol.">
        <title>The Global Catalogue of Microorganisms (GCM) 10K type strain sequencing project: providing services to taxonomists for standard genome sequencing and annotation.</title>
        <authorList>
            <consortium name="The Broad Institute Genomics Platform"/>
            <consortium name="The Broad Institute Genome Sequencing Center for Infectious Disease"/>
            <person name="Wu L."/>
            <person name="Ma J."/>
        </authorList>
    </citation>
    <scope>NUCLEOTIDE SEQUENCE [LARGE SCALE GENOMIC DNA]</scope>
    <source>
        <strain evidence="5 6">JCM 13319</strain>
    </source>
</reference>
<protein>
    <submittedName>
        <fullName evidence="5">WYL domain-containing protein</fullName>
    </submittedName>
</protein>
<dbReference type="PROSITE" id="PS00894">
    <property type="entry name" value="HTH_DEOR_1"/>
    <property type="match status" value="1"/>
</dbReference>
<feature type="domain" description="HTH deoR-type" evidence="4">
    <location>
        <begin position="7"/>
        <end position="66"/>
    </location>
</feature>
<dbReference type="SUPFAM" id="SSF46785">
    <property type="entry name" value="Winged helix' DNA-binding domain"/>
    <property type="match status" value="1"/>
</dbReference>
<evidence type="ECO:0000259" key="4">
    <source>
        <dbReference type="PROSITE" id="PS51000"/>
    </source>
</evidence>
<dbReference type="PANTHER" id="PTHR34580">
    <property type="match status" value="1"/>
</dbReference>
<evidence type="ECO:0000313" key="6">
    <source>
        <dbReference type="Proteomes" id="UP001501791"/>
    </source>
</evidence>
<dbReference type="PIRSF" id="PIRSF016838">
    <property type="entry name" value="PafC"/>
    <property type="match status" value="1"/>
</dbReference>
<keyword evidence="2" id="KW-0238">DNA-binding</keyword>
<proteinExistence type="predicted"/>
<dbReference type="InterPro" id="IPR026881">
    <property type="entry name" value="WYL_dom"/>
</dbReference>
<dbReference type="Pfam" id="PF08279">
    <property type="entry name" value="HTH_11"/>
    <property type="match status" value="1"/>
</dbReference>
<keyword evidence="1" id="KW-0805">Transcription regulation</keyword>
<dbReference type="PROSITE" id="PS52050">
    <property type="entry name" value="WYL"/>
    <property type="match status" value="1"/>
</dbReference>
<dbReference type="InterPro" id="IPR051534">
    <property type="entry name" value="CBASS_pafABC_assoc_protein"/>
</dbReference>
<keyword evidence="3" id="KW-0804">Transcription</keyword>
<dbReference type="InterPro" id="IPR036388">
    <property type="entry name" value="WH-like_DNA-bd_sf"/>
</dbReference>
<evidence type="ECO:0000256" key="3">
    <source>
        <dbReference type="ARBA" id="ARBA00023163"/>
    </source>
</evidence>
<name>A0ABN2CB28_9MICO</name>
<dbReference type="Gene3D" id="1.10.10.10">
    <property type="entry name" value="Winged helix-like DNA-binding domain superfamily/Winged helix DNA-binding domain"/>
    <property type="match status" value="1"/>
</dbReference>
<dbReference type="Proteomes" id="UP001501791">
    <property type="component" value="Unassembled WGS sequence"/>
</dbReference>
<evidence type="ECO:0000256" key="1">
    <source>
        <dbReference type="ARBA" id="ARBA00023015"/>
    </source>
</evidence>
<dbReference type="EMBL" id="BAAALY010000016">
    <property type="protein sequence ID" value="GAA1555602.1"/>
    <property type="molecule type" value="Genomic_DNA"/>
</dbReference>
<dbReference type="PANTHER" id="PTHR34580:SF3">
    <property type="entry name" value="PROTEIN PAFB"/>
    <property type="match status" value="1"/>
</dbReference>